<dbReference type="PANTHER" id="PTHR11214">
    <property type="entry name" value="BETA-1,3-N-ACETYLGLUCOSAMINYLTRANSFERASE"/>
    <property type="match status" value="1"/>
</dbReference>
<organism evidence="11 13">
    <name type="scientific">Rotaria socialis</name>
    <dbReference type="NCBI Taxonomy" id="392032"/>
    <lineage>
        <taxon>Eukaryota</taxon>
        <taxon>Metazoa</taxon>
        <taxon>Spiralia</taxon>
        <taxon>Gnathifera</taxon>
        <taxon>Rotifera</taxon>
        <taxon>Eurotatoria</taxon>
        <taxon>Bdelloidea</taxon>
        <taxon>Philodinida</taxon>
        <taxon>Philodinidae</taxon>
        <taxon>Rotaria</taxon>
    </lineage>
</organism>
<sequence length="370" mass="41885">MWFIRKHFASHAYAIVFFILFCICLYITFYDKTISSTLPVITPLITVHTKTSSGQYLDVHLDLATNSAMCQKHDYLIIYVLSTITNVQRRQVIRSTWGSKQKGVCFVFIVGQVSGTTANAGEYQLKINNEKREHHDVVQIDHFESYANVIYKEIAALKWANHFYPDIPYLFKTDDDLIVDTILVSSIGKLLLTNVSLHDSFLVQNRPNLVSSIISSNRETFFRGGWATDYQPTLRDGKFGVSENVWPHAVLPAYCSGFGWFMSKNIRERLVNASLTYPIEKAAWVGDVFVSGFLAKEANVKCTGLEIDFAQTASANCSCLMVNNPMLTVCSSSFHSGGGGTEIQRYLEYQKAWQVIQLRHNSTDRKIYAC</sequence>
<evidence type="ECO:0000256" key="9">
    <source>
        <dbReference type="ARBA" id="ARBA00023136"/>
    </source>
</evidence>
<dbReference type="Gene3D" id="3.90.550.50">
    <property type="match status" value="1"/>
</dbReference>
<evidence type="ECO:0000313" key="12">
    <source>
        <dbReference type="EMBL" id="CAF4484737.1"/>
    </source>
</evidence>
<evidence type="ECO:0000256" key="6">
    <source>
        <dbReference type="ARBA" id="ARBA00022968"/>
    </source>
</evidence>
<comment type="subcellular location">
    <subcellularLocation>
        <location evidence="1 10">Golgi apparatus membrane</location>
        <topology evidence="1 10">Single-pass type II membrane protein</topology>
    </subcellularLocation>
</comment>
<keyword evidence="7 10" id="KW-1133">Transmembrane helix</keyword>
<dbReference type="PANTHER" id="PTHR11214:SF378">
    <property type="entry name" value="BETA-1,3-GALACTOSYLTRANSFERASE 4"/>
    <property type="match status" value="1"/>
</dbReference>
<dbReference type="GO" id="GO:0016758">
    <property type="term" value="F:hexosyltransferase activity"/>
    <property type="evidence" value="ECO:0007669"/>
    <property type="project" value="InterPro"/>
</dbReference>
<feature type="transmembrane region" description="Helical" evidence="10">
    <location>
        <begin position="12"/>
        <end position="30"/>
    </location>
</feature>
<dbReference type="Proteomes" id="UP000663869">
    <property type="component" value="Unassembled WGS sequence"/>
</dbReference>
<dbReference type="AlphaFoldDB" id="A0A817VE47"/>
<dbReference type="GO" id="GO:0006493">
    <property type="term" value="P:protein O-linked glycosylation"/>
    <property type="evidence" value="ECO:0007669"/>
    <property type="project" value="TreeGrafter"/>
</dbReference>
<proteinExistence type="inferred from homology"/>
<evidence type="ECO:0000256" key="4">
    <source>
        <dbReference type="ARBA" id="ARBA00022679"/>
    </source>
</evidence>
<evidence type="ECO:0000256" key="3">
    <source>
        <dbReference type="ARBA" id="ARBA00022676"/>
    </source>
</evidence>
<keyword evidence="8 10" id="KW-0333">Golgi apparatus</keyword>
<gene>
    <name evidence="11" type="ORF">FME351_LOCUS3300</name>
    <name evidence="12" type="ORF">TSG867_LOCUS19820</name>
</gene>
<evidence type="ECO:0000256" key="7">
    <source>
        <dbReference type="ARBA" id="ARBA00022989"/>
    </source>
</evidence>
<dbReference type="InterPro" id="IPR002659">
    <property type="entry name" value="Glyco_trans_31"/>
</dbReference>
<dbReference type="EMBL" id="CAJNYU010000184">
    <property type="protein sequence ID" value="CAF3337881.1"/>
    <property type="molecule type" value="Genomic_DNA"/>
</dbReference>
<evidence type="ECO:0000256" key="8">
    <source>
        <dbReference type="ARBA" id="ARBA00023034"/>
    </source>
</evidence>
<dbReference type="EC" id="2.4.1.-" evidence="10"/>
<protein>
    <recommendedName>
        <fullName evidence="10">Hexosyltransferase</fullName>
        <ecNumber evidence="10">2.4.1.-</ecNumber>
    </recommendedName>
</protein>
<keyword evidence="3 10" id="KW-0328">Glycosyltransferase</keyword>
<evidence type="ECO:0000256" key="10">
    <source>
        <dbReference type="RuleBase" id="RU363063"/>
    </source>
</evidence>
<dbReference type="Proteomes" id="UP000663862">
    <property type="component" value="Unassembled WGS sequence"/>
</dbReference>
<evidence type="ECO:0000313" key="13">
    <source>
        <dbReference type="Proteomes" id="UP000663869"/>
    </source>
</evidence>
<comment type="similarity">
    <text evidence="2 10">Belongs to the glycosyltransferase 31 family.</text>
</comment>
<keyword evidence="5 10" id="KW-0812">Transmembrane</keyword>
<name>A0A817VE47_9BILA</name>
<evidence type="ECO:0000256" key="5">
    <source>
        <dbReference type="ARBA" id="ARBA00022692"/>
    </source>
</evidence>
<evidence type="ECO:0000256" key="2">
    <source>
        <dbReference type="ARBA" id="ARBA00008661"/>
    </source>
</evidence>
<keyword evidence="9 10" id="KW-0472">Membrane</keyword>
<dbReference type="EMBL" id="CAJOBQ010001410">
    <property type="protein sequence ID" value="CAF4484737.1"/>
    <property type="molecule type" value="Genomic_DNA"/>
</dbReference>
<evidence type="ECO:0000313" key="11">
    <source>
        <dbReference type="EMBL" id="CAF3337881.1"/>
    </source>
</evidence>
<dbReference type="GO" id="GO:0000139">
    <property type="term" value="C:Golgi membrane"/>
    <property type="evidence" value="ECO:0007669"/>
    <property type="project" value="UniProtKB-SubCell"/>
</dbReference>
<comment type="caution">
    <text evidence="11">The sequence shown here is derived from an EMBL/GenBank/DDBJ whole genome shotgun (WGS) entry which is preliminary data.</text>
</comment>
<reference evidence="11" key="1">
    <citation type="submission" date="2021-02" db="EMBL/GenBank/DDBJ databases">
        <authorList>
            <person name="Nowell W R."/>
        </authorList>
    </citation>
    <scope>NUCLEOTIDE SEQUENCE</scope>
</reference>
<dbReference type="Pfam" id="PF01762">
    <property type="entry name" value="Galactosyl_T"/>
    <property type="match status" value="1"/>
</dbReference>
<evidence type="ECO:0000256" key="1">
    <source>
        <dbReference type="ARBA" id="ARBA00004323"/>
    </source>
</evidence>
<accession>A0A817VE47</accession>
<keyword evidence="6 10" id="KW-0735">Signal-anchor</keyword>
<keyword evidence="4" id="KW-0808">Transferase</keyword>